<accession>A0A074JBA4</accession>
<reference evidence="2 3" key="1">
    <citation type="submission" date="2013-07" db="EMBL/GenBank/DDBJ databases">
        <title>Thioclava pacifica DSM 10166 Genome Sequencing.</title>
        <authorList>
            <person name="Lai Q."/>
            <person name="Shao Z."/>
        </authorList>
    </citation>
    <scope>NUCLEOTIDE SEQUENCE [LARGE SCALE GENOMIC DNA]</scope>
    <source>
        <strain evidence="2 3">DSM 10166</strain>
    </source>
</reference>
<dbReference type="Gene3D" id="3.10.180.10">
    <property type="entry name" value="2,3-Dihydroxybiphenyl 1,2-Dioxygenase, domain 1"/>
    <property type="match status" value="1"/>
</dbReference>
<dbReference type="AlphaFoldDB" id="A0A074JBA4"/>
<dbReference type="EMBL" id="AUND01000023">
    <property type="protein sequence ID" value="KEO52863.1"/>
    <property type="molecule type" value="Genomic_DNA"/>
</dbReference>
<keyword evidence="3" id="KW-1185">Reference proteome</keyword>
<dbReference type="InterPro" id="IPR004360">
    <property type="entry name" value="Glyas_Fos-R_dOase_dom"/>
</dbReference>
<dbReference type="OrthoDB" id="9795306at2"/>
<evidence type="ECO:0000259" key="1">
    <source>
        <dbReference type="Pfam" id="PF00903"/>
    </source>
</evidence>
<evidence type="ECO:0000313" key="3">
    <source>
        <dbReference type="Proteomes" id="UP000027432"/>
    </source>
</evidence>
<gene>
    <name evidence="2" type="ORF">TP2_07950</name>
</gene>
<name>A0A074JBA4_9RHOB</name>
<dbReference type="CDD" id="cd06588">
    <property type="entry name" value="PhnB_like"/>
    <property type="match status" value="1"/>
</dbReference>
<dbReference type="InterPro" id="IPR029068">
    <property type="entry name" value="Glyas_Bleomycin-R_OHBP_Dase"/>
</dbReference>
<dbReference type="RefSeq" id="WP_038077149.1">
    <property type="nucleotide sequence ID" value="NZ_AUND01000023.1"/>
</dbReference>
<feature type="domain" description="Glyoxalase/fosfomycin resistance/dioxygenase" evidence="1">
    <location>
        <begin position="11"/>
        <end position="132"/>
    </location>
</feature>
<dbReference type="InterPro" id="IPR028973">
    <property type="entry name" value="PhnB-like"/>
</dbReference>
<comment type="caution">
    <text evidence="2">The sequence shown here is derived from an EMBL/GenBank/DDBJ whole genome shotgun (WGS) entry which is preliminary data.</text>
</comment>
<dbReference type="PANTHER" id="PTHR33990:SF1">
    <property type="entry name" value="PROTEIN YJDN"/>
    <property type="match status" value="1"/>
</dbReference>
<dbReference type="PANTHER" id="PTHR33990">
    <property type="entry name" value="PROTEIN YJDN-RELATED"/>
    <property type="match status" value="1"/>
</dbReference>
<organism evidence="2 3">
    <name type="scientific">Thioclava pacifica DSM 10166</name>
    <dbReference type="NCBI Taxonomy" id="1353537"/>
    <lineage>
        <taxon>Bacteria</taxon>
        <taxon>Pseudomonadati</taxon>
        <taxon>Pseudomonadota</taxon>
        <taxon>Alphaproteobacteria</taxon>
        <taxon>Rhodobacterales</taxon>
        <taxon>Paracoccaceae</taxon>
        <taxon>Thioclava</taxon>
    </lineage>
</organism>
<dbReference type="eggNOG" id="COG2764">
    <property type="taxonomic scope" value="Bacteria"/>
</dbReference>
<dbReference type="SUPFAM" id="SSF54593">
    <property type="entry name" value="Glyoxalase/Bleomycin resistance protein/Dihydroxybiphenyl dioxygenase"/>
    <property type="match status" value="1"/>
</dbReference>
<dbReference type="STRING" id="1353537.TP2_07950"/>
<dbReference type="Proteomes" id="UP000027432">
    <property type="component" value="Unassembled WGS sequence"/>
</dbReference>
<proteinExistence type="predicted"/>
<sequence>MSFEPYIHFQGNCEEAMRFYADLFGTEPPFLMRYGDMPEASEGMSEAGKARVMHALIKLGDGALMASDWPEGRDRPQSSVSISHVSDSRAAAQAIFERLLDRAEEMMMPFGETFWADGFGMLRDRFGTAWMINGPTKM</sequence>
<protein>
    <recommendedName>
        <fullName evidence="1">Glyoxalase/fosfomycin resistance/dioxygenase domain-containing protein</fullName>
    </recommendedName>
</protein>
<dbReference type="Pfam" id="PF00903">
    <property type="entry name" value="Glyoxalase"/>
    <property type="match status" value="1"/>
</dbReference>
<evidence type="ECO:0000313" key="2">
    <source>
        <dbReference type="EMBL" id="KEO52863.1"/>
    </source>
</evidence>